<comment type="catalytic activity">
    <reaction evidence="7">
        <text>a UDP-3-O-[(3R)-3-hydroxyacyl]-alpha-D-glucosamine + a (3R)-hydroxyacyl-[ACP] = a UDP-2-N,3-O-bis[(3R)-3-hydroxyacyl]-alpha-D-glucosamine + holo-[ACP] + H(+)</text>
        <dbReference type="Rhea" id="RHEA:53836"/>
        <dbReference type="Rhea" id="RHEA-COMP:9685"/>
        <dbReference type="Rhea" id="RHEA-COMP:9945"/>
        <dbReference type="ChEBI" id="CHEBI:15378"/>
        <dbReference type="ChEBI" id="CHEBI:64479"/>
        <dbReference type="ChEBI" id="CHEBI:78827"/>
        <dbReference type="ChEBI" id="CHEBI:137740"/>
        <dbReference type="ChEBI" id="CHEBI:137748"/>
        <dbReference type="EC" id="2.3.1.191"/>
    </reaction>
</comment>
<keyword evidence="4 7" id="KW-0677">Repeat</keyword>
<dbReference type="GO" id="GO:0016020">
    <property type="term" value="C:membrane"/>
    <property type="evidence" value="ECO:0007669"/>
    <property type="project" value="GOC"/>
</dbReference>
<evidence type="ECO:0000256" key="7">
    <source>
        <dbReference type="HAMAP-Rule" id="MF_00523"/>
    </source>
</evidence>
<evidence type="ECO:0000259" key="8">
    <source>
        <dbReference type="Pfam" id="PF04613"/>
    </source>
</evidence>
<dbReference type="InterPro" id="IPR011004">
    <property type="entry name" value="Trimer_LpxA-like_sf"/>
</dbReference>
<dbReference type="GO" id="GO:0009245">
    <property type="term" value="P:lipid A biosynthetic process"/>
    <property type="evidence" value="ECO:0007669"/>
    <property type="project" value="UniProtKB-UniRule"/>
</dbReference>
<protein>
    <recommendedName>
        <fullName evidence="7">UDP-3-O-acylglucosamine N-acyltransferase</fullName>
        <ecNumber evidence="7">2.3.1.191</ecNumber>
    </recommendedName>
</protein>
<dbReference type="EMBL" id="CP014263">
    <property type="protein sequence ID" value="AQG82519.1"/>
    <property type="molecule type" value="Genomic_DNA"/>
</dbReference>
<dbReference type="HAMAP" id="MF_00523">
    <property type="entry name" value="LpxD"/>
    <property type="match status" value="1"/>
</dbReference>
<evidence type="ECO:0000256" key="5">
    <source>
        <dbReference type="ARBA" id="ARBA00023098"/>
    </source>
</evidence>
<evidence type="ECO:0000256" key="3">
    <source>
        <dbReference type="ARBA" id="ARBA00022679"/>
    </source>
</evidence>
<dbReference type="Pfam" id="PF00132">
    <property type="entry name" value="Hexapep"/>
    <property type="match status" value="3"/>
</dbReference>
<dbReference type="CDD" id="cd03352">
    <property type="entry name" value="LbH_LpxD"/>
    <property type="match status" value="1"/>
</dbReference>
<keyword evidence="2 7" id="KW-0441">Lipid A biosynthesis</keyword>
<dbReference type="Gene3D" id="3.40.1390.10">
    <property type="entry name" value="MurE/MurF, N-terminal domain"/>
    <property type="match status" value="1"/>
</dbReference>
<name>A0A1P9X4G4_9BACT</name>
<evidence type="ECO:0000256" key="4">
    <source>
        <dbReference type="ARBA" id="ARBA00022737"/>
    </source>
</evidence>
<dbReference type="PROSITE" id="PS00101">
    <property type="entry name" value="HEXAPEP_TRANSFERASES"/>
    <property type="match status" value="1"/>
</dbReference>
<evidence type="ECO:0000256" key="6">
    <source>
        <dbReference type="ARBA" id="ARBA00023315"/>
    </source>
</evidence>
<dbReference type="InterPro" id="IPR020573">
    <property type="entry name" value="UDP_GlcNAc_AcTrfase_non-rep"/>
</dbReference>
<evidence type="ECO:0000313" key="10">
    <source>
        <dbReference type="Proteomes" id="UP000187941"/>
    </source>
</evidence>
<dbReference type="Pfam" id="PF04613">
    <property type="entry name" value="LpxD"/>
    <property type="match status" value="1"/>
</dbReference>
<dbReference type="NCBIfam" id="NF002060">
    <property type="entry name" value="PRK00892.1"/>
    <property type="match status" value="1"/>
</dbReference>
<keyword evidence="1 7" id="KW-0444">Lipid biosynthesis</keyword>
<dbReference type="SUPFAM" id="SSF51161">
    <property type="entry name" value="Trimeric LpxA-like enzymes"/>
    <property type="match status" value="1"/>
</dbReference>
<comment type="similarity">
    <text evidence="7">Belongs to the transferase hexapeptide repeat family. LpxD subfamily.</text>
</comment>
<dbReference type="Proteomes" id="UP000187941">
    <property type="component" value="Chromosome"/>
</dbReference>
<keyword evidence="5 7" id="KW-0443">Lipid metabolism</keyword>
<keyword evidence="3 7" id="KW-0808">Transferase</keyword>
<evidence type="ECO:0000256" key="2">
    <source>
        <dbReference type="ARBA" id="ARBA00022556"/>
    </source>
</evidence>
<dbReference type="KEGG" id="smon:AWR27_15300"/>
<dbReference type="NCBIfam" id="TIGR01853">
    <property type="entry name" value="lipid_A_lpxD"/>
    <property type="match status" value="1"/>
</dbReference>
<comment type="pathway">
    <text evidence="7">Bacterial outer membrane biogenesis; LPS lipid A biosynthesis.</text>
</comment>
<dbReference type="PANTHER" id="PTHR43378:SF2">
    <property type="entry name" value="UDP-3-O-ACYLGLUCOSAMINE N-ACYLTRANSFERASE 1, MITOCHONDRIAL-RELATED"/>
    <property type="match status" value="1"/>
</dbReference>
<accession>A0A1P9X4G4</accession>
<proteinExistence type="inferred from homology"/>
<dbReference type="Gene3D" id="2.160.10.10">
    <property type="entry name" value="Hexapeptide repeat proteins"/>
    <property type="match status" value="1"/>
</dbReference>
<dbReference type="UniPathway" id="UPA00973"/>
<dbReference type="AlphaFoldDB" id="A0A1P9X4G4"/>
<feature type="domain" description="UDP-3-O-[3-hydroxymyristoyl] glucosamine N-acyltransferase non-repeat region" evidence="8">
    <location>
        <begin position="22"/>
        <end position="89"/>
    </location>
</feature>
<evidence type="ECO:0000256" key="1">
    <source>
        <dbReference type="ARBA" id="ARBA00022516"/>
    </source>
</evidence>
<dbReference type="RefSeq" id="WP_077134022.1">
    <property type="nucleotide sequence ID" value="NZ_CP014263.1"/>
</dbReference>
<feature type="active site" description="Proton acceptor" evidence="7">
    <location>
        <position position="242"/>
    </location>
</feature>
<reference evidence="9 10" key="1">
    <citation type="submission" date="2016-01" db="EMBL/GenBank/DDBJ databases">
        <authorList>
            <person name="Oliw E.H."/>
        </authorList>
    </citation>
    <scope>NUCLEOTIDE SEQUENCE [LARGE SCALE GENOMIC DNA]</scope>
    <source>
        <strain evidence="9 10">DY10</strain>
    </source>
</reference>
<dbReference type="PANTHER" id="PTHR43378">
    <property type="entry name" value="UDP-3-O-ACYLGLUCOSAMINE N-ACYLTRANSFERASE"/>
    <property type="match status" value="1"/>
</dbReference>
<dbReference type="STRING" id="1178516.AWR27_15300"/>
<sequence>MKFTVRQIATLLGGEVAGNDTLAITKLAKIEEGQPGDISFLSNLKYETHLYTTQASAVIVDRSFQPKKPVSSALIFVENSYSAFTQLLEEYYKLQSFARVGVEQPSYLGEGSQVGEQVYRGAFSYIGSNCQIGRNVKIYPHAYIGNGVRIGDNTIIFPGVRILDNCIIGQHCVIHPNAVIGSEGFGFAPQPDGSYKTIPQLGNVILEDNVNVGSNTTIDCATLGSTIIRQGAKLDNLIQIGHNVEIGKNTVIAAQTGISGSTKIGDNCVIAGQVGFAGHLTIANGTRVGAQSGVGKNVTEEGTSLNSSPAFGLKESMRSLAIFRKLPDLERRVSDLEKKK</sequence>
<dbReference type="InterPro" id="IPR007691">
    <property type="entry name" value="LpxD"/>
</dbReference>
<dbReference type="GO" id="GO:0016410">
    <property type="term" value="F:N-acyltransferase activity"/>
    <property type="evidence" value="ECO:0007669"/>
    <property type="project" value="InterPro"/>
</dbReference>
<keyword evidence="10" id="KW-1185">Reference proteome</keyword>
<dbReference type="GO" id="GO:0103118">
    <property type="term" value="F:UDP-3-O-[(3R)-3-hydroxyacyl]-glucosamine N-acyltransferase activity"/>
    <property type="evidence" value="ECO:0007669"/>
    <property type="project" value="UniProtKB-EC"/>
</dbReference>
<comment type="function">
    <text evidence="7">Catalyzes the N-acylation of UDP-3-O-acylglucosamine using 3-hydroxyacyl-ACP as the acyl donor. Is involved in the biosynthesis of lipid A, a phosphorylated glycolipid that anchors the lipopolysaccharide to the outer membrane of the cell.</text>
</comment>
<gene>
    <name evidence="7" type="primary">lpxD</name>
    <name evidence="9" type="ORF">AWR27_15300</name>
</gene>
<dbReference type="InterPro" id="IPR018357">
    <property type="entry name" value="Hexapep_transf_CS"/>
</dbReference>
<organism evidence="9 10">
    <name type="scientific">Spirosoma montaniterrae</name>
    <dbReference type="NCBI Taxonomy" id="1178516"/>
    <lineage>
        <taxon>Bacteria</taxon>
        <taxon>Pseudomonadati</taxon>
        <taxon>Bacteroidota</taxon>
        <taxon>Cytophagia</taxon>
        <taxon>Cytophagales</taxon>
        <taxon>Cytophagaceae</taxon>
        <taxon>Spirosoma</taxon>
    </lineage>
</organism>
<dbReference type="InterPro" id="IPR001451">
    <property type="entry name" value="Hexapep"/>
</dbReference>
<keyword evidence="6 7" id="KW-0012">Acyltransferase</keyword>
<dbReference type="EC" id="2.3.1.191" evidence="7"/>
<evidence type="ECO:0000313" key="9">
    <source>
        <dbReference type="EMBL" id="AQG82519.1"/>
    </source>
</evidence>
<dbReference type="OrthoDB" id="9784739at2"/>
<comment type="subunit">
    <text evidence="7">Homotrimer.</text>
</comment>